<sequence>MPSQPQRNRKKGPPSPFGSTSVIGEEISGNESMGRSRWLSETSDACNEAARMVAEGNVWEKWRLKACG</sequence>
<dbReference type="EMBL" id="JAHUZN010000007">
    <property type="protein sequence ID" value="KAG8488420.1"/>
    <property type="molecule type" value="Genomic_DNA"/>
</dbReference>
<dbReference type="Proteomes" id="UP000701853">
    <property type="component" value="Chromosome 7"/>
</dbReference>
<keyword evidence="3" id="KW-1185">Reference proteome</keyword>
<dbReference type="AlphaFoldDB" id="A0A8J6CZY7"/>
<feature type="region of interest" description="Disordered" evidence="1">
    <location>
        <begin position="1"/>
        <end position="36"/>
    </location>
</feature>
<gene>
    <name evidence="2" type="ORF">CXB51_016477</name>
</gene>
<proteinExistence type="predicted"/>
<evidence type="ECO:0000313" key="2">
    <source>
        <dbReference type="EMBL" id="KAG8488420.1"/>
    </source>
</evidence>
<evidence type="ECO:0000313" key="3">
    <source>
        <dbReference type="Proteomes" id="UP000701853"/>
    </source>
</evidence>
<evidence type="ECO:0000256" key="1">
    <source>
        <dbReference type="SAM" id="MobiDB-lite"/>
    </source>
</evidence>
<comment type="caution">
    <text evidence="2">The sequence shown here is derived from an EMBL/GenBank/DDBJ whole genome shotgun (WGS) entry which is preliminary data.</text>
</comment>
<accession>A0A8J6CZY7</accession>
<organism evidence="2 3">
    <name type="scientific">Gossypium anomalum</name>
    <dbReference type="NCBI Taxonomy" id="47600"/>
    <lineage>
        <taxon>Eukaryota</taxon>
        <taxon>Viridiplantae</taxon>
        <taxon>Streptophyta</taxon>
        <taxon>Embryophyta</taxon>
        <taxon>Tracheophyta</taxon>
        <taxon>Spermatophyta</taxon>
        <taxon>Magnoliopsida</taxon>
        <taxon>eudicotyledons</taxon>
        <taxon>Gunneridae</taxon>
        <taxon>Pentapetalae</taxon>
        <taxon>rosids</taxon>
        <taxon>malvids</taxon>
        <taxon>Malvales</taxon>
        <taxon>Malvaceae</taxon>
        <taxon>Malvoideae</taxon>
        <taxon>Gossypium</taxon>
    </lineage>
</organism>
<reference evidence="2 3" key="1">
    <citation type="journal article" date="2021" name="bioRxiv">
        <title>The Gossypium anomalum genome as a resource for cotton improvement and evolutionary analysis of hybrid incompatibility.</title>
        <authorList>
            <person name="Grover C.E."/>
            <person name="Yuan D."/>
            <person name="Arick M.A."/>
            <person name="Miller E.R."/>
            <person name="Hu G."/>
            <person name="Peterson D.G."/>
            <person name="Wendel J.F."/>
            <person name="Udall J.A."/>
        </authorList>
    </citation>
    <scope>NUCLEOTIDE SEQUENCE [LARGE SCALE GENOMIC DNA]</scope>
    <source>
        <strain evidence="2">JFW-Udall</strain>
        <tissue evidence="2">Leaf</tissue>
    </source>
</reference>
<name>A0A8J6CZY7_9ROSI</name>
<protein>
    <submittedName>
        <fullName evidence="2">Uncharacterized protein</fullName>
    </submittedName>
</protein>